<name>A0ABD3MFP9_9STRA</name>
<feature type="compositionally biased region" description="Basic residues" evidence="13">
    <location>
        <begin position="460"/>
        <end position="470"/>
    </location>
</feature>
<evidence type="ECO:0000313" key="16">
    <source>
        <dbReference type="Proteomes" id="UP001530293"/>
    </source>
</evidence>
<dbReference type="GO" id="GO:0016301">
    <property type="term" value="F:kinase activity"/>
    <property type="evidence" value="ECO:0007669"/>
    <property type="project" value="UniProtKB-KW"/>
</dbReference>
<comment type="caution">
    <text evidence="15">The sequence shown here is derived from an EMBL/GenBank/DDBJ whole genome shotgun (WGS) entry which is preliminary data.</text>
</comment>
<dbReference type="Gene3D" id="3.30.420.40">
    <property type="match status" value="1"/>
</dbReference>
<dbReference type="PANTHER" id="PTHR34265">
    <property type="entry name" value="TYPE III PANTOTHENATE KINASE"/>
    <property type="match status" value="1"/>
</dbReference>
<keyword evidence="4" id="KW-0963">Cytoplasm</keyword>
<protein>
    <recommendedName>
        <fullName evidence="12">Type III pantothenate kinase</fullName>
    </recommendedName>
</protein>
<dbReference type="Pfam" id="PF21743">
    <property type="entry name" value="PTM_DIR17_Tudor"/>
    <property type="match status" value="1"/>
</dbReference>
<keyword evidence="8" id="KW-0067">ATP-binding</keyword>
<dbReference type="GO" id="GO:0015937">
    <property type="term" value="P:coenzyme A biosynthetic process"/>
    <property type="evidence" value="ECO:0007669"/>
    <property type="project" value="UniProtKB-KW"/>
</dbReference>
<dbReference type="NCBIfam" id="TIGR00671">
    <property type="entry name" value="baf"/>
    <property type="match status" value="1"/>
</dbReference>
<dbReference type="GO" id="GO:0005737">
    <property type="term" value="C:cytoplasm"/>
    <property type="evidence" value="ECO:0007669"/>
    <property type="project" value="UniProtKB-SubCell"/>
</dbReference>
<evidence type="ECO:0000256" key="10">
    <source>
        <dbReference type="ARBA" id="ARBA00022993"/>
    </source>
</evidence>
<evidence type="ECO:0000256" key="13">
    <source>
        <dbReference type="SAM" id="MobiDB-lite"/>
    </source>
</evidence>
<evidence type="ECO:0000256" key="2">
    <source>
        <dbReference type="ARBA" id="ARBA00004496"/>
    </source>
</evidence>
<evidence type="ECO:0000256" key="6">
    <source>
        <dbReference type="ARBA" id="ARBA00022741"/>
    </source>
</evidence>
<proteinExistence type="inferred from homology"/>
<dbReference type="PANTHER" id="PTHR34265:SF1">
    <property type="entry name" value="TYPE III PANTOTHENATE KINASE"/>
    <property type="match status" value="1"/>
</dbReference>
<evidence type="ECO:0000256" key="9">
    <source>
        <dbReference type="ARBA" id="ARBA00022958"/>
    </source>
</evidence>
<feature type="compositionally biased region" description="Low complexity" evidence="13">
    <location>
        <begin position="11"/>
        <end position="23"/>
    </location>
</feature>
<dbReference type="InterPro" id="IPR043129">
    <property type="entry name" value="ATPase_NBD"/>
</dbReference>
<feature type="domain" description="PTM/DIR17-like Tudor" evidence="14">
    <location>
        <begin position="549"/>
        <end position="594"/>
    </location>
</feature>
<accession>A0ABD3MFP9</accession>
<gene>
    <name evidence="15" type="ORF">ACHAWU_000674</name>
</gene>
<evidence type="ECO:0000256" key="3">
    <source>
        <dbReference type="ARBA" id="ARBA00011738"/>
    </source>
</evidence>
<reference evidence="15 16" key="1">
    <citation type="submission" date="2024-10" db="EMBL/GenBank/DDBJ databases">
        <title>Updated reference genomes for cyclostephanoid diatoms.</title>
        <authorList>
            <person name="Roberts W.R."/>
            <person name="Alverson A.J."/>
        </authorList>
    </citation>
    <scope>NUCLEOTIDE SEQUENCE [LARGE SCALE GENOMIC DNA]</scope>
    <source>
        <strain evidence="15 16">AJA232-27</strain>
    </source>
</reference>
<dbReference type="GO" id="GO:0005524">
    <property type="term" value="F:ATP binding"/>
    <property type="evidence" value="ECO:0007669"/>
    <property type="project" value="UniProtKB-KW"/>
</dbReference>
<keyword evidence="9" id="KW-0630">Potassium</keyword>
<keyword evidence="10" id="KW-0173">Coenzyme A biosynthesis</keyword>
<feature type="compositionally biased region" description="Basic and acidic residues" evidence="13">
    <location>
        <begin position="497"/>
        <end position="514"/>
    </location>
</feature>
<keyword evidence="7" id="KW-0418">Kinase</keyword>
<evidence type="ECO:0000313" key="15">
    <source>
        <dbReference type="EMBL" id="KAL3759375.1"/>
    </source>
</evidence>
<dbReference type="SUPFAM" id="SSF53067">
    <property type="entry name" value="Actin-like ATPase domain"/>
    <property type="match status" value="1"/>
</dbReference>
<dbReference type="AlphaFoldDB" id="A0ABD3MFP9"/>
<organism evidence="15 16">
    <name type="scientific">Discostella pseudostelligera</name>
    <dbReference type="NCBI Taxonomy" id="259834"/>
    <lineage>
        <taxon>Eukaryota</taxon>
        <taxon>Sar</taxon>
        <taxon>Stramenopiles</taxon>
        <taxon>Ochrophyta</taxon>
        <taxon>Bacillariophyta</taxon>
        <taxon>Coscinodiscophyceae</taxon>
        <taxon>Thalassiosirophycidae</taxon>
        <taxon>Stephanodiscales</taxon>
        <taxon>Stephanodiscaceae</taxon>
        <taxon>Discostella</taxon>
    </lineage>
</organism>
<dbReference type="InterPro" id="IPR047365">
    <property type="entry name" value="Tudor_AtPTM-like"/>
</dbReference>
<comment type="subcellular location">
    <subcellularLocation>
        <location evidence="2">Cytoplasm</location>
    </subcellularLocation>
</comment>
<evidence type="ECO:0000256" key="8">
    <source>
        <dbReference type="ARBA" id="ARBA00022840"/>
    </source>
</evidence>
<dbReference type="Proteomes" id="UP001530293">
    <property type="component" value="Unassembled WGS sequence"/>
</dbReference>
<comment type="similarity">
    <text evidence="11">Belongs to the type III pantothenate kinase family.</text>
</comment>
<evidence type="ECO:0000256" key="1">
    <source>
        <dbReference type="ARBA" id="ARBA00001958"/>
    </source>
</evidence>
<feature type="region of interest" description="Disordered" evidence="13">
    <location>
        <begin position="455"/>
        <end position="532"/>
    </location>
</feature>
<dbReference type="Pfam" id="PF03309">
    <property type="entry name" value="Pan_kinase"/>
    <property type="match status" value="1"/>
</dbReference>
<keyword evidence="5" id="KW-0808">Transferase</keyword>
<evidence type="ECO:0000259" key="14">
    <source>
        <dbReference type="Pfam" id="PF21743"/>
    </source>
</evidence>
<evidence type="ECO:0000256" key="7">
    <source>
        <dbReference type="ARBA" id="ARBA00022777"/>
    </source>
</evidence>
<evidence type="ECO:0000256" key="5">
    <source>
        <dbReference type="ARBA" id="ARBA00022679"/>
    </source>
</evidence>
<comment type="cofactor">
    <cofactor evidence="1">
        <name>K(+)</name>
        <dbReference type="ChEBI" id="CHEBI:29103"/>
    </cofactor>
</comment>
<sequence>MQQNANKSKSKSLTMTTPTTTTSWPDAAPLAGEELIFSISCGNSHLHWATHFGEDQEFSPDMFWRTPHVKEEDLVDDDVVAVLSRNLPDDPHDYIFGKDATATTAAAEAESKKRNAPLISVYVVSTNQIQEVLLAKIWKAVPCRFFVIGGDAFFTKEEGRYDTMGTDRLATLTGAVHMHGNPALVFDGGTAMTYSATDSDGKIMGGGIGAGIQSKFKSLARDTNALPLISSEQIIARVKEAQEKGQPIPTFARNTPEAMMANAFQEFALNGRNVIQNWLDQAYKTSKKKQNLSSSGDMKVNTDRRVLCTGGDGDILMQLLQPHCGGVIEHIDTPRSNKSNDGSSSAQYSVESSKHLIHYGIACVLLNQVYVRKRGDASSSSNSAQPRNEHVGKRVAKHFNVEAEDGDNIFRGTVIEAIEGEGSEPDYRVQYDYGDTEDVAVDELFDMFKMFERHGEKSKKNVAPKSKKKRGSDNIPDNAPKPKAPRPRASDTQNSKKAKEADKVADMPTKDKATKTNSGAKNHSPKKIANGNDIAALVNSSDPYSFVQRRIAKDFDGATFFGTIVKYDDSDDPPLWSVVYDDGDREDYEKRDLIKALKHYGVHGKYDAHKS</sequence>
<comment type="subunit">
    <text evidence="3">Homodimer.</text>
</comment>
<dbReference type="EMBL" id="JALLBG020000200">
    <property type="protein sequence ID" value="KAL3759375.1"/>
    <property type="molecule type" value="Genomic_DNA"/>
</dbReference>
<feature type="region of interest" description="Disordered" evidence="13">
    <location>
        <begin position="1"/>
        <end position="25"/>
    </location>
</feature>
<keyword evidence="6" id="KW-0547">Nucleotide-binding</keyword>
<evidence type="ECO:0000256" key="11">
    <source>
        <dbReference type="ARBA" id="ARBA00038036"/>
    </source>
</evidence>
<evidence type="ECO:0000256" key="12">
    <source>
        <dbReference type="ARBA" id="ARBA00040883"/>
    </source>
</evidence>
<dbReference type="InterPro" id="IPR004619">
    <property type="entry name" value="Type_III_PanK"/>
</dbReference>
<evidence type="ECO:0000256" key="4">
    <source>
        <dbReference type="ARBA" id="ARBA00022490"/>
    </source>
</evidence>
<keyword evidence="16" id="KW-1185">Reference proteome</keyword>